<accession>A0ABT1NUN7</accession>
<keyword evidence="5" id="KW-0413">Isomerase</keyword>
<keyword evidence="3 9" id="KW-0347">Helicase</keyword>
<feature type="binding site" evidence="9">
    <location>
        <begin position="284"/>
        <end position="291"/>
    </location>
    <ligand>
        <name>ATP</name>
        <dbReference type="ChEBI" id="CHEBI:30616"/>
    </ligand>
</feature>
<comment type="catalytic activity">
    <reaction evidence="6">
        <text>Couples ATP hydrolysis with the unwinding of duplex DNA by translocating in the 3'-5' direction.</text>
        <dbReference type="EC" id="5.6.2.4"/>
    </reaction>
</comment>
<evidence type="ECO:0000256" key="10">
    <source>
        <dbReference type="SAM" id="MobiDB-lite"/>
    </source>
</evidence>
<dbReference type="RefSeq" id="WP_255866028.1">
    <property type="nucleotide sequence ID" value="NZ_CP104263.1"/>
</dbReference>
<comment type="caution">
    <text evidence="12">The sequence shown here is derived from an EMBL/GenBank/DDBJ whole genome shotgun (WGS) entry which is preliminary data.</text>
</comment>
<dbReference type="InterPro" id="IPR014016">
    <property type="entry name" value="UvrD-like_ATP-bd"/>
</dbReference>
<dbReference type="EMBL" id="JANFLP010000013">
    <property type="protein sequence ID" value="MCQ1950817.1"/>
    <property type="molecule type" value="Genomic_DNA"/>
</dbReference>
<evidence type="ECO:0000256" key="9">
    <source>
        <dbReference type="PROSITE-ProRule" id="PRU00560"/>
    </source>
</evidence>
<comment type="catalytic activity">
    <reaction evidence="8">
        <text>ATP + H2O = ADP + phosphate + H(+)</text>
        <dbReference type="Rhea" id="RHEA:13065"/>
        <dbReference type="ChEBI" id="CHEBI:15377"/>
        <dbReference type="ChEBI" id="CHEBI:15378"/>
        <dbReference type="ChEBI" id="CHEBI:30616"/>
        <dbReference type="ChEBI" id="CHEBI:43474"/>
        <dbReference type="ChEBI" id="CHEBI:456216"/>
        <dbReference type="EC" id="5.6.2.4"/>
    </reaction>
</comment>
<keyword evidence="4 9" id="KW-0067">ATP-binding</keyword>
<evidence type="ECO:0000256" key="8">
    <source>
        <dbReference type="ARBA" id="ARBA00048988"/>
    </source>
</evidence>
<keyword evidence="2 9" id="KW-0378">Hydrolase</keyword>
<dbReference type="Pfam" id="PF00580">
    <property type="entry name" value="UvrD-helicase"/>
    <property type="match status" value="1"/>
</dbReference>
<proteinExistence type="predicted"/>
<sequence>MTWIKQKDKIDGAMKAKVYSFFEKLQKDDTSPGLHIEPMQNPADPRVRTGRIDQKFRAVLFKVFLDTIPHYFYYGAWPHDQAIEIARSSVLNVNSANGVLEVLRKSAPANTAEPARAKTPPVPPKPEIESAPVTVPAEVWVNPLAQSGTEAADLVSRLGLDEELVQAAYAAPSDDRLIDLLGDAPDWQATALLELAAGMSMAEVEDKLALNQFVVDPQATEEEKIKQALEHPATKMQFTFIGEDSEELRRVIEGGDFDAWRTFLHPEQRIYAERHYNGSFRLSGGAGTGKTVVLLHRARMLAKSEPSSRVVLTTYTTTLAESLNNGLSRLDNELRRAEKPGESGVLIAGVDSLVSRVLHPATDAEKRQAMKGLFGMELPAPSNLIGTDPSAKQWEYALASVDHGLEPELANATFLQQEYETVVLPNLITAKDDYLKIPRAGRGTALNRAKRLAVWKLIEEYRYHNRIEMHATYVEMAHLAACVLRQRGDGNRVADHVLIDEAQDLHAGHWLFLRELVKKGPDDLFIAEDSHQRIYGQKVPLSRFGIGIVGRSRRLTLNYRTTQQNLAYAVGLLKGAPVTDIEGEQESVSGYTSSRVGPTPLEQAAPTSVAELDNLAATLKTWQEDRVDLGNVGILVRYNNQVAKVISGLDERGMRARNVDASDPAGAPMVMTMHRSKGMEFTRVVLYGLSADSLPASYKKLAPAEQADALLRERSLLYVAATRARDGLVVSWSGKPLELLGAV</sequence>
<dbReference type="Pfam" id="PF13361">
    <property type="entry name" value="UvrD_C"/>
    <property type="match status" value="1"/>
</dbReference>
<reference evidence="12 13" key="1">
    <citation type="submission" date="2022-07" db="EMBL/GenBank/DDBJ databases">
        <title>Novel species in genus Arthrobacter.</title>
        <authorList>
            <person name="Liu Y."/>
        </authorList>
    </citation>
    <scope>NUCLEOTIDE SEQUENCE [LARGE SCALE GENOMIC DNA]</scope>
    <source>
        <strain evidence="13">zg-Y859</strain>
    </source>
</reference>
<evidence type="ECO:0000256" key="3">
    <source>
        <dbReference type="ARBA" id="ARBA00022806"/>
    </source>
</evidence>
<keyword evidence="13" id="KW-1185">Reference proteome</keyword>
<evidence type="ECO:0000256" key="6">
    <source>
        <dbReference type="ARBA" id="ARBA00034617"/>
    </source>
</evidence>
<dbReference type="PROSITE" id="PS51198">
    <property type="entry name" value="UVRD_HELICASE_ATP_BIND"/>
    <property type="match status" value="1"/>
</dbReference>
<dbReference type="SUPFAM" id="SSF52540">
    <property type="entry name" value="P-loop containing nucleoside triphosphate hydrolases"/>
    <property type="match status" value="1"/>
</dbReference>
<evidence type="ECO:0000256" key="5">
    <source>
        <dbReference type="ARBA" id="ARBA00023235"/>
    </source>
</evidence>
<gene>
    <name evidence="12" type="ORF">NNX28_12885</name>
</gene>
<evidence type="ECO:0000313" key="13">
    <source>
        <dbReference type="Proteomes" id="UP001206924"/>
    </source>
</evidence>
<protein>
    <recommendedName>
        <fullName evidence="7">DNA 3'-5' helicase</fullName>
        <ecNumber evidence="7">5.6.2.4</ecNumber>
    </recommendedName>
</protein>
<dbReference type="InterPro" id="IPR027417">
    <property type="entry name" value="P-loop_NTPase"/>
</dbReference>
<evidence type="ECO:0000313" key="12">
    <source>
        <dbReference type="EMBL" id="MCQ1950817.1"/>
    </source>
</evidence>
<dbReference type="PANTHER" id="PTHR11070:SF45">
    <property type="entry name" value="DNA 3'-5' HELICASE"/>
    <property type="match status" value="1"/>
</dbReference>
<dbReference type="Gene3D" id="3.40.50.300">
    <property type="entry name" value="P-loop containing nucleotide triphosphate hydrolases"/>
    <property type="match status" value="2"/>
</dbReference>
<evidence type="ECO:0000256" key="7">
    <source>
        <dbReference type="ARBA" id="ARBA00034808"/>
    </source>
</evidence>
<feature type="domain" description="UvrD-like helicase ATP-binding" evidence="11">
    <location>
        <begin position="263"/>
        <end position="562"/>
    </location>
</feature>
<dbReference type="Proteomes" id="UP001206924">
    <property type="component" value="Unassembled WGS sequence"/>
</dbReference>
<evidence type="ECO:0000256" key="4">
    <source>
        <dbReference type="ARBA" id="ARBA00022840"/>
    </source>
</evidence>
<organism evidence="12 13">
    <name type="scientific">Arthrobacter jinronghuae</name>
    <dbReference type="NCBI Taxonomy" id="2964609"/>
    <lineage>
        <taxon>Bacteria</taxon>
        <taxon>Bacillati</taxon>
        <taxon>Actinomycetota</taxon>
        <taxon>Actinomycetes</taxon>
        <taxon>Micrococcales</taxon>
        <taxon>Micrococcaceae</taxon>
        <taxon>Arthrobacter</taxon>
    </lineage>
</organism>
<keyword evidence="1 9" id="KW-0547">Nucleotide-binding</keyword>
<evidence type="ECO:0000256" key="2">
    <source>
        <dbReference type="ARBA" id="ARBA00022801"/>
    </source>
</evidence>
<dbReference type="PANTHER" id="PTHR11070">
    <property type="entry name" value="UVRD / RECB / PCRA DNA HELICASE FAMILY MEMBER"/>
    <property type="match status" value="1"/>
</dbReference>
<dbReference type="InterPro" id="IPR014017">
    <property type="entry name" value="DNA_helicase_UvrD-like_C"/>
</dbReference>
<dbReference type="EC" id="5.6.2.4" evidence="7"/>
<dbReference type="InterPro" id="IPR000212">
    <property type="entry name" value="DNA_helicase_UvrD/REP"/>
</dbReference>
<evidence type="ECO:0000256" key="1">
    <source>
        <dbReference type="ARBA" id="ARBA00022741"/>
    </source>
</evidence>
<evidence type="ECO:0000259" key="11">
    <source>
        <dbReference type="PROSITE" id="PS51198"/>
    </source>
</evidence>
<name>A0ABT1NUN7_9MICC</name>
<feature type="region of interest" description="Disordered" evidence="10">
    <location>
        <begin position="107"/>
        <end position="127"/>
    </location>
</feature>